<evidence type="ECO:0000259" key="11">
    <source>
        <dbReference type="PROSITE" id="PS51194"/>
    </source>
</evidence>
<dbReference type="GO" id="GO:0003724">
    <property type="term" value="F:RNA helicase activity"/>
    <property type="evidence" value="ECO:0007669"/>
    <property type="project" value="UniProtKB-EC"/>
</dbReference>
<organism evidence="13 14">
    <name type="scientific">Morella rubra</name>
    <name type="common">Chinese bayberry</name>
    <dbReference type="NCBI Taxonomy" id="262757"/>
    <lineage>
        <taxon>Eukaryota</taxon>
        <taxon>Viridiplantae</taxon>
        <taxon>Streptophyta</taxon>
        <taxon>Embryophyta</taxon>
        <taxon>Tracheophyta</taxon>
        <taxon>Spermatophyta</taxon>
        <taxon>Magnoliopsida</taxon>
        <taxon>eudicotyledons</taxon>
        <taxon>Gunneridae</taxon>
        <taxon>Pentapetalae</taxon>
        <taxon>rosids</taxon>
        <taxon>fabids</taxon>
        <taxon>Fagales</taxon>
        <taxon>Myricaceae</taxon>
        <taxon>Morella</taxon>
    </lineage>
</organism>
<feature type="transmembrane region" description="Helical" evidence="9">
    <location>
        <begin position="638"/>
        <end position="657"/>
    </location>
</feature>
<evidence type="ECO:0000313" key="14">
    <source>
        <dbReference type="Proteomes" id="UP000516437"/>
    </source>
</evidence>
<dbReference type="GO" id="GO:0016787">
    <property type="term" value="F:hydrolase activity"/>
    <property type="evidence" value="ECO:0007669"/>
    <property type="project" value="UniProtKB-KW"/>
</dbReference>
<keyword evidence="6" id="KW-0694">RNA-binding</keyword>
<evidence type="ECO:0000313" key="13">
    <source>
        <dbReference type="EMBL" id="KAB1202617.1"/>
    </source>
</evidence>
<feature type="compositionally biased region" description="Basic and acidic residues" evidence="8">
    <location>
        <begin position="98"/>
        <end position="108"/>
    </location>
</feature>
<dbReference type="SMART" id="SM00490">
    <property type="entry name" value="HELICc"/>
    <property type="match status" value="1"/>
</dbReference>
<evidence type="ECO:0000256" key="7">
    <source>
        <dbReference type="PROSITE-ProRule" id="PRU00552"/>
    </source>
</evidence>
<dbReference type="AlphaFoldDB" id="A0A6A1US41"/>
<keyword evidence="5" id="KW-0067">ATP-binding</keyword>
<dbReference type="SUPFAM" id="SSF52540">
    <property type="entry name" value="P-loop containing nucleoside triphosphate hydrolases"/>
    <property type="match status" value="2"/>
</dbReference>
<dbReference type="PROSITE" id="PS51194">
    <property type="entry name" value="HELICASE_CTER"/>
    <property type="match status" value="1"/>
</dbReference>
<evidence type="ECO:0000256" key="9">
    <source>
        <dbReference type="SAM" id="Phobius"/>
    </source>
</evidence>
<dbReference type="EC" id="3.6.4.13" evidence="1"/>
<name>A0A6A1US41_9ROSI</name>
<feature type="short sequence motif" description="Q motif" evidence="7">
    <location>
        <begin position="228"/>
        <end position="256"/>
    </location>
</feature>
<evidence type="ECO:0000256" key="8">
    <source>
        <dbReference type="SAM" id="MobiDB-lite"/>
    </source>
</evidence>
<dbReference type="PANTHER" id="PTHR47958">
    <property type="entry name" value="ATP-DEPENDENT RNA HELICASE DBP3"/>
    <property type="match status" value="1"/>
</dbReference>
<feature type="compositionally biased region" description="Acidic residues" evidence="8">
    <location>
        <begin position="70"/>
        <end position="79"/>
    </location>
</feature>
<feature type="transmembrane region" description="Helical" evidence="9">
    <location>
        <begin position="664"/>
        <end position="680"/>
    </location>
</feature>
<feature type="compositionally biased region" description="Polar residues" evidence="8">
    <location>
        <begin position="15"/>
        <end position="27"/>
    </location>
</feature>
<dbReference type="PROSITE" id="PS51195">
    <property type="entry name" value="Q_MOTIF"/>
    <property type="match status" value="1"/>
</dbReference>
<feature type="compositionally biased region" description="Polar residues" evidence="8">
    <location>
        <begin position="804"/>
        <end position="815"/>
    </location>
</feature>
<evidence type="ECO:0000256" key="4">
    <source>
        <dbReference type="ARBA" id="ARBA00022806"/>
    </source>
</evidence>
<dbReference type="PROSITE" id="PS00039">
    <property type="entry name" value="DEAD_ATP_HELICASE"/>
    <property type="match status" value="1"/>
</dbReference>
<dbReference type="Pfam" id="PF00270">
    <property type="entry name" value="DEAD"/>
    <property type="match status" value="1"/>
</dbReference>
<sequence>MSKRKFGFEGFGINRQPTYNFERSQPPQRLYVPPSSSRPHDNYEDTDLDNIDYEDHDASKDAAATKNDNEEGENEEIDPLDAFMEGIQEEMRSAPPPKPKEKLERYRDDEEDDPMESFLMAKKDLGLTLASEALRAGYDSDEEVYAAAKAVDAGMVEYDSDDNPVVLDKKRIEPIPALDHSEIDYEPFNKDFYEEKDSISGMSEEDVVEYRKSLAIRVSGFDVPRLIKTFEDSGFSPQLMNAIKKQGYEKPTSIQCQALPIVLSGRDIIGIAKTGSGKTAAFVLPMIVHIMDQPELEKEEGPIGVICAPTRELAHQIYLEAKKFAKSNGIGVSAVYGGMSKLEQFKELKAGCEIVVATPGRLIDMIKMKALTMLRATYLVLDEADRMFDLGFEPQIRSIVGQIRPDRQTLLFSATMPRKVEKLAREILSDPVRVTVGEVGAANEDITQVVHVIPSDGEKLPWLLEQLPRMIDDGDVLVFASKKATVDEIELQLAQKGFKVAALHGDKDQASRMEILQKFKSGIYHVLIATDVAARGLDIKSIKSVVNFDIARDMDMHVHRIGRTGRAGDKDGTAYTLITQKEARFAGELVNSLVAAGQNVSVELMDLAMKVRVFAMLLYFSGRDDYYKLMNFCLCHKLAGMGSLLIFITVCLVIGISKSCAWKTVYLCFTFGTPFLVLIVPSRHSLAYIIVTVLYGTILCMEQLMGDSGPNVMQEKEIPLLSFSQVVFGKTGNLGGKKGRGRGGGNGRGVRGVDFGLGIGYTPETNIPVSSSVPTRSAAVNSLRTGMMAQFKSNFVAASSISQNQGMNDSSSANANKRPALPGFVSGGSIGGDVQRTQTASSFNPAMSGVNPTSQSSRENASQKNLESSRDRQRERRRPSGWDR</sequence>
<keyword evidence="9" id="KW-0812">Transmembrane</keyword>
<keyword evidence="2" id="KW-0547">Nucleotide-binding</keyword>
<evidence type="ECO:0000256" key="3">
    <source>
        <dbReference type="ARBA" id="ARBA00022801"/>
    </source>
</evidence>
<dbReference type="Proteomes" id="UP000516437">
    <property type="component" value="Chromosome 8"/>
</dbReference>
<feature type="region of interest" description="Disordered" evidence="8">
    <location>
        <begin position="1"/>
        <end position="110"/>
    </location>
</feature>
<dbReference type="InterPro" id="IPR014014">
    <property type="entry name" value="RNA_helicase_DEAD_Q_motif"/>
</dbReference>
<feature type="region of interest" description="Disordered" evidence="8">
    <location>
        <begin position="804"/>
        <end position="884"/>
    </location>
</feature>
<keyword evidence="9" id="KW-1133">Transmembrane helix</keyword>
<feature type="domain" description="DEAD-box RNA helicase Q" evidence="12">
    <location>
        <begin position="228"/>
        <end position="256"/>
    </location>
</feature>
<evidence type="ECO:0000259" key="12">
    <source>
        <dbReference type="PROSITE" id="PS51195"/>
    </source>
</evidence>
<dbReference type="FunFam" id="3.40.50.300:FF:000079">
    <property type="entry name" value="probable ATP-dependent RNA helicase DDX17"/>
    <property type="match status" value="1"/>
</dbReference>
<dbReference type="EMBL" id="RXIC02000026">
    <property type="protein sequence ID" value="KAB1202617.1"/>
    <property type="molecule type" value="Genomic_DNA"/>
</dbReference>
<dbReference type="InterPro" id="IPR011545">
    <property type="entry name" value="DEAD/DEAH_box_helicase_dom"/>
</dbReference>
<reference evidence="13 14" key="1">
    <citation type="journal article" date="2019" name="Plant Biotechnol. J.">
        <title>The red bayberry genome and genetic basis of sex determination.</title>
        <authorList>
            <person name="Jia H.M."/>
            <person name="Jia H.J."/>
            <person name="Cai Q.L."/>
            <person name="Wang Y."/>
            <person name="Zhao H.B."/>
            <person name="Yang W.F."/>
            <person name="Wang G.Y."/>
            <person name="Li Y.H."/>
            <person name="Zhan D.L."/>
            <person name="Shen Y.T."/>
            <person name="Niu Q.F."/>
            <person name="Chang L."/>
            <person name="Qiu J."/>
            <person name="Zhao L."/>
            <person name="Xie H.B."/>
            <person name="Fu W.Y."/>
            <person name="Jin J."/>
            <person name="Li X.W."/>
            <person name="Jiao Y."/>
            <person name="Zhou C.C."/>
            <person name="Tu T."/>
            <person name="Chai C.Y."/>
            <person name="Gao J.L."/>
            <person name="Fan L.J."/>
            <person name="van de Weg E."/>
            <person name="Wang J.Y."/>
            <person name="Gao Z.S."/>
        </authorList>
    </citation>
    <scope>NUCLEOTIDE SEQUENCE [LARGE SCALE GENOMIC DNA]</scope>
    <source>
        <tissue evidence="13">Leaves</tissue>
    </source>
</reference>
<evidence type="ECO:0000256" key="5">
    <source>
        <dbReference type="ARBA" id="ARBA00022840"/>
    </source>
</evidence>
<gene>
    <name evidence="13" type="ORF">CJ030_MR8G006124</name>
</gene>
<dbReference type="SMART" id="SM00487">
    <property type="entry name" value="DEXDc"/>
    <property type="match status" value="1"/>
</dbReference>
<feature type="compositionally biased region" description="Acidic residues" evidence="8">
    <location>
        <begin position="44"/>
        <end position="55"/>
    </location>
</feature>
<feature type="compositionally biased region" description="Polar residues" evidence="8">
    <location>
        <begin position="835"/>
        <end position="866"/>
    </location>
</feature>
<dbReference type="Gene3D" id="3.40.50.300">
    <property type="entry name" value="P-loop containing nucleotide triphosphate hydrolases"/>
    <property type="match status" value="2"/>
</dbReference>
<evidence type="ECO:0000256" key="2">
    <source>
        <dbReference type="ARBA" id="ARBA00022741"/>
    </source>
</evidence>
<dbReference type="InterPro" id="IPR014001">
    <property type="entry name" value="Helicase_ATP-bd"/>
</dbReference>
<evidence type="ECO:0000256" key="1">
    <source>
        <dbReference type="ARBA" id="ARBA00012552"/>
    </source>
</evidence>
<dbReference type="CDD" id="cd17952">
    <property type="entry name" value="DEADc_DDX42"/>
    <property type="match status" value="1"/>
</dbReference>
<comment type="caution">
    <text evidence="13">The sequence shown here is derived from an EMBL/GenBank/DDBJ whole genome shotgun (WGS) entry which is preliminary data.</text>
</comment>
<keyword evidence="9" id="KW-0472">Membrane</keyword>
<accession>A0A6A1US41</accession>
<feature type="domain" description="Helicase C-terminal" evidence="11">
    <location>
        <begin position="463"/>
        <end position="608"/>
    </location>
</feature>
<protein>
    <recommendedName>
        <fullName evidence="1">RNA helicase</fullName>
        <ecNumber evidence="1">3.6.4.13</ecNumber>
    </recommendedName>
</protein>
<dbReference type="InterPro" id="IPR001650">
    <property type="entry name" value="Helicase_C-like"/>
</dbReference>
<dbReference type="InterPro" id="IPR000629">
    <property type="entry name" value="RNA-helicase_DEAD-box_CS"/>
</dbReference>
<proteinExistence type="predicted"/>
<feature type="domain" description="Helicase ATP-binding" evidence="10">
    <location>
        <begin position="259"/>
        <end position="434"/>
    </location>
</feature>
<evidence type="ECO:0000259" key="10">
    <source>
        <dbReference type="PROSITE" id="PS51192"/>
    </source>
</evidence>
<keyword evidence="4 13" id="KW-0347">Helicase</keyword>
<dbReference type="GO" id="GO:0005524">
    <property type="term" value="F:ATP binding"/>
    <property type="evidence" value="ECO:0007669"/>
    <property type="project" value="UniProtKB-KW"/>
</dbReference>
<dbReference type="OrthoDB" id="196131at2759"/>
<evidence type="ECO:0000256" key="6">
    <source>
        <dbReference type="ARBA" id="ARBA00022884"/>
    </source>
</evidence>
<keyword evidence="3" id="KW-0378">Hydrolase</keyword>
<feature type="compositionally biased region" description="Basic and acidic residues" evidence="8">
    <location>
        <begin position="867"/>
        <end position="884"/>
    </location>
</feature>
<dbReference type="InterPro" id="IPR027417">
    <property type="entry name" value="P-loop_NTPase"/>
</dbReference>
<dbReference type="Pfam" id="PF00271">
    <property type="entry name" value="Helicase_C"/>
    <property type="match status" value="1"/>
</dbReference>
<dbReference type="GO" id="GO:0003723">
    <property type="term" value="F:RNA binding"/>
    <property type="evidence" value="ECO:0007669"/>
    <property type="project" value="UniProtKB-KW"/>
</dbReference>
<keyword evidence="14" id="KW-1185">Reference proteome</keyword>
<dbReference type="PROSITE" id="PS51192">
    <property type="entry name" value="HELICASE_ATP_BIND_1"/>
    <property type="match status" value="1"/>
</dbReference>
<dbReference type="CDD" id="cd18787">
    <property type="entry name" value="SF2_C_DEAD"/>
    <property type="match status" value="1"/>
</dbReference>